<evidence type="ECO:0000313" key="3">
    <source>
        <dbReference type="EMBL" id="GBN84318.1"/>
    </source>
</evidence>
<name>A0A4Y2S7T7_ARAVE</name>
<evidence type="ECO:0000313" key="2">
    <source>
        <dbReference type="EMBL" id="GBN84252.1"/>
    </source>
</evidence>
<keyword evidence="4" id="KW-1185">Reference proteome</keyword>
<dbReference type="PANTHER" id="PTHR45823">
    <property type="entry name" value="T-SNARE COILED-COIL HOMOLOGY DOMAIN-CONTAINING PROTEIN"/>
    <property type="match status" value="1"/>
</dbReference>
<organism evidence="2 4">
    <name type="scientific">Araneus ventricosus</name>
    <name type="common">Orbweaver spider</name>
    <name type="synonym">Epeira ventricosa</name>
    <dbReference type="NCBI Taxonomy" id="182803"/>
    <lineage>
        <taxon>Eukaryota</taxon>
        <taxon>Metazoa</taxon>
        <taxon>Ecdysozoa</taxon>
        <taxon>Arthropoda</taxon>
        <taxon>Chelicerata</taxon>
        <taxon>Arachnida</taxon>
        <taxon>Araneae</taxon>
        <taxon>Araneomorphae</taxon>
        <taxon>Entelegynae</taxon>
        <taxon>Araneoidea</taxon>
        <taxon>Araneidae</taxon>
        <taxon>Araneus</taxon>
    </lineage>
</organism>
<keyword evidence="1" id="KW-0175">Coiled coil</keyword>
<accession>A0A4Y2S7T7</accession>
<comment type="caution">
    <text evidence="2">The sequence shown here is derived from an EMBL/GenBank/DDBJ whole genome shotgun (WGS) entry which is preliminary data.</text>
</comment>
<evidence type="ECO:0000313" key="4">
    <source>
        <dbReference type="Proteomes" id="UP000499080"/>
    </source>
</evidence>
<evidence type="ECO:0000256" key="1">
    <source>
        <dbReference type="SAM" id="Coils"/>
    </source>
</evidence>
<dbReference type="EMBL" id="BGPR01020313">
    <property type="protein sequence ID" value="GBN84318.1"/>
    <property type="molecule type" value="Genomic_DNA"/>
</dbReference>
<proteinExistence type="predicted"/>
<dbReference type="EMBL" id="BGPR01020285">
    <property type="protein sequence ID" value="GBN84252.1"/>
    <property type="molecule type" value="Genomic_DNA"/>
</dbReference>
<protein>
    <submittedName>
        <fullName evidence="2">Uncharacterized protein</fullName>
    </submittedName>
</protein>
<gene>
    <name evidence="2" type="ORF">AVEN_200134_1</name>
    <name evidence="3" type="ORF">AVEN_241783_1</name>
</gene>
<feature type="coiled-coil region" evidence="1">
    <location>
        <begin position="60"/>
        <end position="87"/>
    </location>
</feature>
<dbReference type="PANTHER" id="PTHR45823:SF1">
    <property type="entry name" value="T-SNARE COILED-COIL HOMOLOGY DOMAIN-CONTAINING PROTEIN"/>
    <property type="match status" value="1"/>
</dbReference>
<dbReference type="Proteomes" id="UP000499080">
    <property type="component" value="Unassembled WGS sequence"/>
</dbReference>
<dbReference type="AlphaFoldDB" id="A0A4Y2S7T7"/>
<reference evidence="2 4" key="1">
    <citation type="journal article" date="2019" name="Sci. Rep.">
        <title>Orb-weaving spider Araneus ventricosus genome elucidates the spidroin gene catalogue.</title>
        <authorList>
            <person name="Kono N."/>
            <person name="Nakamura H."/>
            <person name="Ohtoshi R."/>
            <person name="Moran D.A.P."/>
            <person name="Shinohara A."/>
            <person name="Yoshida Y."/>
            <person name="Fujiwara M."/>
            <person name="Mori M."/>
            <person name="Tomita M."/>
            <person name="Arakawa K."/>
        </authorList>
    </citation>
    <scope>NUCLEOTIDE SEQUENCE [LARGE SCALE GENOMIC DNA]</scope>
</reference>
<sequence>MEGRAWLYEPDWLPGDCRVWPAEYLKFEIKEPDEEKMGGNDYFSEKRRTWKTNAPLGSVEVKVQGKIRNIEKRLSELENRLHKHLECLSSGLKIFSPELKHSRPTVKLLTFDRQASWSVFKTQFDVAYSTNGWTDRVQASQLVASLRGYAAEILQGIPSVKLTDLTIIEKRSRIPV</sequence>